<evidence type="ECO:0000256" key="2">
    <source>
        <dbReference type="ARBA" id="ARBA00001946"/>
    </source>
</evidence>
<dbReference type="GO" id="GO:0016818">
    <property type="term" value="F:hydrolase activity, acting on acid anhydrides, in phosphorus-containing anhydrides"/>
    <property type="evidence" value="ECO:0007669"/>
    <property type="project" value="InterPro"/>
</dbReference>
<evidence type="ECO:0000313" key="9">
    <source>
        <dbReference type="Proteomes" id="UP001139516"/>
    </source>
</evidence>
<dbReference type="SUPFAM" id="SSF55811">
    <property type="entry name" value="Nudix"/>
    <property type="match status" value="1"/>
</dbReference>
<evidence type="ECO:0000256" key="1">
    <source>
        <dbReference type="ARBA" id="ARBA00001936"/>
    </source>
</evidence>
<feature type="domain" description="Nudix hydrolase" evidence="7">
    <location>
        <begin position="15"/>
        <end position="209"/>
    </location>
</feature>
<dbReference type="RefSeq" id="WP_248667816.1">
    <property type="nucleotide sequence ID" value="NZ_JALPRX010000064.1"/>
</dbReference>
<evidence type="ECO:0000259" key="7">
    <source>
        <dbReference type="PROSITE" id="PS51462"/>
    </source>
</evidence>
<dbReference type="Gene3D" id="3.90.79.10">
    <property type="entry name" value="Nucleoside Triphosphate Pyrophosphohydrolase"/>
    <property type="match status" value="1"/>
</dbReference>
<dbReference type="InterPro" id="IPR039121">
    <property type="entry name" value="NUDT19"/>
</dbReference>
<dbReference type="AlphaFoldDB" id="A0A9X2BUJ1"/>
<comment type="caution">
    <text evidence="8">The sequence shown here is derived from an EMBL/GenBank/DDBJ whole genome shotgun (WGS) entry which is preliminary data.</text>
</comment>
<accession>A0A9X2BUJ1</accession>
<gene>
    <name evidence="8" type="ORF">M0638_15030</name>
</gene>
<keyword evidence="5" id="KW-0460">Magnesium</keyword>
<dbReference type="CDD" id="cd18870">
    <property type="entry name" value="NUDIX_AcylCoAdiphos_Nudt19"/>
    <property type="match status" value="1"/>
</dbReference>
<dbReference type="PANTHER" id="PTHR12318">
    <property type="entry name" value="TESTOSTERONE-REGULATED PROTEIN RP2"/>
    <property type="match status" value="1"/>
</dbReference>
<dbReference type="GO" id="GO:0046872">
    <property type="term" value="F:metal ion binding"/>
    <property type="evidence" value="ECO:0007669"/>
    <property type="project" value="UniProtKB-KW"/>
</dbReference>
<proteinExistence type="predicted"/>
<organism evidence="8 9">
    <name type="scientific">Roseomonas acroporae</name>
    <dbReference type="NCBI Taxonomy" id="2937791"/>
    <lineage>
        <taxon>Bacteria</taxon>
        <taxon>Pseudomonadati</taxon>
        <taxon>Pseudomonadota</taxon>
        <taxon>Alphaproteobacteria</taxon>
        <taxon>Acetobacterales</taxon>
        <taxon>Roseomonadaceae</taxon>
        <taxon>Roseomonas</taxon>
    </lineage>
</organism>
<dbReference type="InterPro" id="IPR015797">
    <property type="entry name" value="NUDIX_hydrolase-like_dom_sf"/>
</dbReference>
<name>A0A9X2BUJ1_9PROT</name>
<evidence type="ECO:0000313" key="8">
    <source>
        <dbReference type="EMBL" id="MCK8785698.1"/>
    </source>
</evidence>
<keyword evidence="6" id="KW-0464">Manganese</keyword>
<dbReference type="PROSITE" id="PS51462">
    <property type="entry name" value="NUDIX"/>
    <property type="match status" value="1"/>
</dbReference>
<evidence type="ECO:0000256" key="6">
    <source>
        <dbReference type="ARBA" id="ARBA00023211"/>
    </source>
</evidence>
<dbReference type="InterPro" id="IPR000086">
    <property type="entry name" value="NUDIX_hydrolase_dom"/>
</dbReference>
<comment type="cofactor">
    <cofactor evidence="2">
        <name>Mg(2+)</name>
        <dbReference type="ChEBI" id="CHEBI:18420"/>
    </cofactor>
</comment>
<keyword evidence="3" id="KW-0479">Metal-binding</keyword>
<sequence>MSEPSWDNAAAAPVAARLAATVLLLREGGRGPEVFMVVRHRAIEFASGALVFPGGRVENGDRAVAEAAGLADLDSATLRIAAIRETFEECGILLARPEGSGRLVDAARLRAVEAAHRAALCRNERGLDSMLAAERLAPAEDALVHFAHWITPADRSKRFDTHFFAAEAPPDQLGAHDGGEAVDSVWIRPADVIAQTAEGRWKLLFPTRLNLLKLARHDTVAAILAAARAEPVVTVQPRVVKTPEGPRLCIPEAAGYGGSLFPMLDPPAI</sequence>
<comment type="cofactor">
    <cofactor evidence="1">
        <name>Mn(2+)</name>
        <dbReference type="ChEBI" id="CHEBI:29035"/>
    </cofactor>
</comment>
<keyword evidence="9" id="KW-1185">Reference proteome</keyword>
<dbReference type="Proteomes" id="UP001139516">
    <property type="component" value="Unassembled WGS sequence"/>
</dbReference>
<evidence type="ECO:0000256" key="3">
    <source>
        <dbReference type="ARBA" id="ARBA00022723"/>
    </source>
</evidence>
<keyword evidence="4" id="KW-0378">Hydrolase</keyword>
<reference evidence="8" key="1">
    <citation type="submission" date="2022-04" db="EMBL/GenBank/DDBJ databases">
        <title>Roseomonas acroporae sp. nov., isolated from coral Acropora digitifera.</title>
        <authorList>
            <person name="Sun H."/>
        </authorList>
    </citation>
    <scope>NUCLEOTIDE SEQUENCE</scope>
    <source>
        <strain evidence="8">NAR14</strain>
    </source>
</reference>
<dbReference type="PANTHER" id="PTHR12318:SF0">
    <property type="entry name" value="ACYL-COENZYME A DIPHOSPHATASE NUDT19"/>
    <property type="match status" value="1"/>
</dbReference>
<evidence type="ECO:0000256" key="4">
    <source>
        <dbReference type="ARBA" id="ARBA00022801"/>
    </source>
</evidence>
<dbReference type="EMBL" id="JALPRX010000064">
    <property type="protein sequence ID" value="MCK8785698.1"/>
    <property type="molecule type" value="Genomic_DNA"/>
</dbReference>
<evidence type="ECO:0000256" key="5">
    <source>
        <dbReference type="ARBA" id="ARBA00022842"/>
    </source>
</evidence>
<protein>
    <submittedName>
        <fullName evidence="8">NUDIX domain-containing protein</fullName>
    </submittedName>
</protein>